<dbReference type="EMBL" id="DS989826">
    <property type="protein sequence ID" value="EFR02964.1"/>
    <property type="molecule type" value="Genomic_DNA"/>
</dbReference>
<proteinExistence type="predicted"/>
<sequence>MGNGPDKDSAREWRTMGHGNPGRQSTVSAFDRTAKHGRRLPGESVEEKKVSPQSSGWWITQLRLLLPSICKNGRDETKWRKGGLEQLQGETMEARCTKHFHNDRYSPSKKSLISPRYRRRKNGIIPDSTSFFCCSSCGRLASLFLLLLCLFHPRVRKAYIRLVLSQAGLRRRISPVAPIQLVFFKGRLVNAGKGSTKYDEDNYTIRPPVGMGGLKISRAQDAKEERAKEKKYRRREGWGLTATSPNPQRGCLDEWMGNRTLRRKYPDNSLLSQRGSTNIVMFRDLVAISCMGWAENDTPGQQHQLRQGRSQQGPQR</sequence>
<evidence type="ECO:0000313" key="2">
    <source>
        <dbReference type="EMBL" id="EFR02964.1"/>
    </source>
</evidence>
<dbReference type="HOGENOM" id="CLU_879902_0_0_1"/>
<reference evidence="3" key="1">
    <citation type="journal article" date="2012" name="MBio">
        <title>Comparative genome analysis of Trichophyton rubrum and related dermatophytes reveals candidate genes involved in infection.</title>
        <authorList>
            <person name="Martinez D.A."/>
            <person name="Oliver B.G."/>
            <person name="Graeser Y."/>
            <person name="Goldberg J.M."/>
            <person name="Li W."/>
            <person name="Martinez-Rossi N.M."/>
            <person name="Monod M."/>
            <person name="Shelest E."/>
            <person name="Barton R.C."/>
            <person name="Birch E."/>
            <person name="Brakhage A.A."/>
            <person name="Chen Z."/>
            <person name="Gurr S.J."/>
            <person name="Heiman D."/>
            <person name="Heitman J."/>
            <person name="Kosti I."/>
            <person name="Rossi A."/>
            <person name="Saif S."/>
            <person name="Samalova M."/>
            <person name="Saunders C.W."/>
            <person name="Shea T."/>
            <person name="Summerbell R.C."/>
            <person name="Xu J."/>
            <person name="Young S."/>
            <person name="Zeng Q."/>
            <person name="Birren B.W."/>
            <person name="Cuomo C.A."/>
            <person name="White T.C."/>
        </authorList>
    </citation>
    <scope>NUCLEOTIDE SEQUENCE [LARGE SCALE GENOMIC DNA]</scope>
    <source>
        <strain evidence="3">ATCC MYA-4604 / CBS 118893</strain>
    </source>
</reference>
<dbReference type="GeneID" id="10026669"/>
<feature type="region of interest" description="Disordered" evidence="1">
    <location>
        <begin position="1"/>
        <end position="48"/>
    </location>
</feature>
<organism evidence="3">
    <name type="scientific">Arthroderma gypseum (strain ATCC MYA-4604 / CBS 118893)</name>
    <name type="common">Microsporum gypseum</name>
    <dbReference type="NCBI Taxonomy" id="535722"/>
    <lineage>
        <taxon>Eukaryota</taxon>
        <taxon>Fungi</taxon>
        <taxon>Dikarya</taxon>
        <taxon>Ascomycota</taxon>
        <taxon>Pezizomycotina</taxon>
        <taxon>Eurotiomycetes</taxon>
        <taxon>Eurotiomycetidae</taxon>
        <taxon>Onygenales</taxon>
        <taxon>Arthrodermataceae</taxon>
        <taxon>Nannizzia</taxon>
    </lineage>
</organism>
<dbReference type="VEuPathDB" id="FungiDB:MGYG_05963"/>
<protein>
    <submittedName>
        <fullName evidence="2">Uncharacterized protein</fullName>
    </submittedName>
</protein>
<dbReference type="InParanoid" id="E4V027"/>
<evidence type="ECO:0000256" key="1">
    <source>
        <dbReference type="SAM" id="MobiDB-lite"/>
    </source>
</evidence>
<gene>
    <name evidence="2" type="ORF">MGYG_05963</name>
</gene>
<feature type="compositionally biased region" description="Basic and acidic residues" evidence="1">
    <location>
        <begin position="1"/>
        <end position="15"/>
    </location>
</feature>
<dbReference type="OrthoDB" id="10671447at2759"/>
<dbReference type="AlphaFoldDB" id="E4V027"/>
<dbReference type="RefSeq" id="XP_003171418.1">
    <property type="nucleotide sequence ID" value="XM_003171370.1"/>
</dbReference>
<evidence type="ECO:0000313" key="3">
    <source>
        <dbReference type="Proteomes" id="UP000002669"/>
    </source>
</evidence>
<accession>E4V027</accession>
<dbReference type="Proteomes" id="UP000002669">
    <property type="component" value="Unassembled WGS sequence"/>
</dbReference>
<name>E4V027_ARTGP</name>
<keyword evidence="3" id="KW-1185">Reference proteome</keyword>